<evidence type="ECO:0000313" key="3">
    <source>
        <dbReference type="Proteomes" id="UP001652620"/>
    </source>
</evidence>
<organism evidence="3 4">
    <name type="scientific">Bactrocera dorsalis</name>
    <name type="common">Oriental fruit fly</name>
    <name type="synonym">Dacus dorsalis</name>
    <dbReference type="NCBI Taxonomy" id="27457"/>
    <lineage>
        <taxon>Eukaryota</taxon>
        <taxon>Metazoa</taxon>
        <taxon>Ecdysozoa</taxon>
        <taxon>Arthropoda</taxon>
        <taxon>Hexapoda</taxon>
        <taxon>Insecta</taxon>
        <taxon>Pterygota</taxon>
        <taxon>Neoptera</taxon>
        <taxon>Endopterygota</taxon>
        <taxon>Diptera</taxon>
        <taxon>Brachycera</taxon>
        <taxon>Muscomorpha</taxon>
        <taxon>Tephritoidea</taxon>
        <taxon>Tephritidae</taxon>
        <taxon>Bactrocera</taxon>
        <taxon>Bactrocera</taxon>
    </lineage>
</organism>
<dbReference type="Proteomes" id="UP001652620">
    <property type="component" value="Chromosome 3"/>
</dbReference>
<dbReference type="RefSeq" id="XP_049306781.1">
    <property type="nucleotide sequence ID" value="XM_049450824.1"/>
</dbReference>
<evidence type="ECO:0000313" key="4">
    <source>
        <dbReference type="RefSeq" id="XP_049306781.1"/>
    </source>
</evidence>
<keyword evidence="3" id="KW-1185">Reference proteome</keyword>
<accession>A0ABM3JC27</accession>
<feature type="compositionally biased region" description="Basic and acidic residues" evidence="1">
    <location>
        <begin position="80"/>
        <end position="106"/>
    </location>
</feature>
<evidence type="ECO:0000256" key="2">
    <source>
        <dbReference type="SAM" id="SignalP"/>
    </source>
</evidence>
<reference evidence="4" key="1">
    <citation type="submission" date="2025-08" db="UniProtKB">
        <authorList>
            <consortium name="RefSeq"/>
        </authorList>
    </citation>
    <scope>IDENTIFICATION</scope>
    <source>
        <tissue evidence="4">Adult</tissue>
    </source>
</reference>
<protein>
    <submittedName>
        <fullName evidence="4">Uncharacterized protein LOC125777024</fullName>
    </submittedName>
</protein>
<feature type="chain" id="PRO_5045586453" evidence="2">
    <location>
        <begin position="21"/>
        <end position="126"/>
    </location>
</feature>
<evidence type="ECO:0000256" key="1">
    <source>
        <dbReference type="SAM" id="MobiDB-lite"/>
    </source>
</evidence>
<feature type="region of interest" description="Disordered" evidence="1">
    <location>
        <begin position="80"/>
        <end position="126"/>
    </location>
</feature>
<sequence length="126" mass="14823">MFKITDSSLTFLLIFSLALAVFEVQSKSISAVRPESANIAENPEVNDAPSRGRRSYFWVEDGSDKVTIVENKHLRRTLEDYRRKVHGEEKQRDERYQPQYEERREEYGEDEEVQEHTPLFVPNLFG</sequence>
<feature type="signal peptide" evidence="2">
    <location>
        <begin position="1"/>
        <end position="20"/>
    </location>
</feature>
<keyword evidence="2" id="KW-0732">Signal</keyword>
<name>A0ABM3JC27_BACDO</name>
<gene>
    <name evidence="4" type="primary">LOC125777024</name>
</gene>
<dbReference type="GeneID" id="125777024"/>
<proteinExistence type="predicted"/>